<dbReference type="Pfam" id="PF00398">
    <property type="entry name" value="RrnaAD"/>
    <property type="match status" value="1"/>
</dbReference>
<comment type="caution">
    <text evidence="6">Lacks conserved residue(s) required for the propagation of feature annotation.</text>
</comment>
<gene>
    <name evidence="9" type="ORF">Ctob_009884</name>
</gene>
<keyword evidence="4 6" id="KW-0949">S-adenosyl-L-methionine</keyword>
<evidence type="ECO:0000259" key="8">
    <source>
        <dbReference type="SMART" id="SM00650"/>
    </source>
</evidence>
<dbReference type="PANTHER" id="PTHR11727">
    <property type="entry name" value="DIMETHYLADENOSINE TRANSFERASE"/>
    <property type="match status" value="1"/>
</dbReference>
<dbReference type="GO" id="GO:0003723">
    <property type="term" value="F:RNA binding"/>
    <property type="evidence" value="ECO:0007669"/>
    <property type="project" value="UniProtKB-UniRule"/>
</dbReference>
<dbReference type="InterPro" id="IPR029063">
    <property type="entry name" value="SAM-dependent_MTases_sf"/>
</dbReference>
<dbReference type="PROSITE" id="PS01131">
    <property type="entry name" value="RRNA_A_DIMETH"/>
    <property type="match status" value="1"/>
</dbReference>
<evidence type="ECO:0000313" key="9">
    <source>
        <dbReference type="EMBL" id="KOO27668.1"/>
    </source>
</evidence>
<feature type="binding site" evidence="6">
    <location>
        <position position="38"/>
    </location>
    <ligand>
        <name>S-adenosyl-L-methionine</name>
        <dbReference type="ChEBI" id="CHEBI:59789"/>
    </ligand>
</feature>
<dbReference type="SMART" id="SM00650">
    <property type="entry name" value="rADc"/>
    <property type="match status" value="1"/>
</dbReference>
<proteinExistence type="inferred from homology"/>
<dbReference type="SUPFAM" id="SSF53335">
    <property type="entry name" value="S-adenosyl-L-methionine-dependent methyltransferases"/>
    <property type="match status" value="1"/>
</dbReference>
<accession>A0A0M0JN29</accession>
<dbReference type="EMBL" id="JWZX01002687">
    <property type="protein sequence ID" value="KOO27668.1"/>
    <property type="molecule type" value="Genomic_DNA"/>
</dbReference>
<dbReference type="InterPro" id="IPR020598">
    <property type="entry name" value="rRNA_Ade_methylase_Trfase_N"/>
</dbReference>
<dbReference type="InterPro" id="IPR011530">
    <property type="entry name" value="rRNA_adenine_dimethylase"/>
</dbReference>
<dbReference type="Gene3D" id="1.10.8.480">
    <property type="match status" value="1"/>
</dbReference>
<keyword evidence="5 6" id="KW-0694">RNA-binding</keyword>
<dbReference type="Gene3D" id="3.40.50.150">
    <property type="entry name" value="Vaccinia Virus protein VP39"/>
    <property type="match status" value="1"/>
</dbReference>
<dbReference type="InterPro" id="IPR001737">
    <property type="entry name" value="KsgA/Erm"/>
</dbReference>
<dbReference type="PANTHER" id="PTHR11727:SF7">
    <property type="entry name" value="DIMETHYLADENOSINE TRANSFERASE-RELATED"/>
    <property type="match status" value="1"/>
</dbReference>
<feature type="binding site" evidence="6">
    <location>
        <position position="1"/>
    </location>
    <ligand>
        <name>S-adenosyl-L-methionine</name>
        <dbReference type="ChEBI" id="CHEBI:59789"/>
    </ligand>
</feature>
<dbReference type="EC" id="2.1.1.-" evidence="7"/>
<keyword evidence="10" id="KW-1185">Reference proteome</keyword>
<dbReference type="FunFam" id="3.40.50.150:FF:000081">
    <property type="entry name" value="rRNA adenine N(6)-methyltransferase"/>
    <property type="match status" value="1"/>
</dbReference>
<feature type="binding site" evidence="6">
    <location>
        <position position="81"/>
    </location>
    <ligand>
        <name>S-adenosyl-L-methionine</name>
        <dbReference type="ChEBI" id="CHEBI:59789"/>
    </ligand>
</feature>
<keyword evidence="2 6" id="KW-0489">Methyltransferase</keyword>
<sequence length="330" mass="35854">MIEKAAIKGTDTVLEIGPGTGNLTIKLLESAKRVIACEHDPRMVVELQKRLHGTEMLHRLTLIHSDFLKIELPFFNLCVANIPYQISSALVFKLLAHPHKFRCAILMVQREFAMRLCAKPGDELYCRLSVNTQLLAKSDHLMKVSKNSFRPPPKVDSSVVRLEPRNPAPQVNFIEWDGLVRLCFNRKNRTLGAIFHTKSVLKLLAENLKTQRALAGGTVADGMPLLPPPVAAAAATGARPNPFASALAPPLAGASSMDVELDEDDDDDGGGGGLKADLLPVRALVDEVLAATGFAEQRASKMDLDDFMALLARFNAAGIHFYGTGIESGD</sequence>
<name>A0A0M0JN29_9EUKA</name>
<evidence type="ECO:0000313" key="10">
    <source>
        <dbReference type="Proteomes" id="UP000037460"/>
    </source>
</evidence>
<feature type="domain" description="Ribosomal RNA adenine methylase transferase N-terminal" evidence="8">
    <location>
        <begin position="1"/>
        <end position="166"/>
    </location>
</feature>
<comment type="caution">
    <text evidence="9">The sequence shown here is derived from an EMBL/GenBank/DDBJ whole genome shotgun (WGS) entry which is preliminary data.</text>
</comment>
<dbReference type="AlphaFoldDB" id="A0A0M0JN29"/>
<dbReference type="OrthoDB" id="74991at2759"/>
<feature type="binding site" evidence="6">
    <location>
        <position position="66"/>
    </location>
    <ligand>
        <name>S-adenosyl-L-methionine</name>
        <dbReference type="ChEBI" id="CHEBI:59789"/>
    </ligand>
</feature>
<dbReference type="CDD" id="cd02440">
    <property type="entry name" value="AdoMet_MTases"/>
    <property type="match status" value="1"/>
</dbReference>
<evidence type="ECO:0000256" key="6">
    <source>
        <dbReference type="PROSITE-ProRule" id="PRU01026"/>
    </source>
</evidence>
<protein>
    <recommendedName>
        <fullName evidence="7">rRNA adenine N(6)-methyltransferase</fullName>
        <ecNumber evidence="7">2.1.1.-</ecNumber>
    </recommendedName>
</protein>
<evidence type="ECO:0000256" key="4">
    <source>
        <dbReference type="ARBA" id="ARBA00022691"/>
    </source>
</evidence>
<feature type="binding site" evidence="6">
    <location>
        <position position="17"/>
    </location>
    <ligand>
        <name>S-adenosyl-L-methionine</name>
        <dbReference type="ChEBI" id="CHEBI:59789"/>
    </ligand>
</feature>
<keyword evidence="1 7" id="KW-0698">rRNA processing</keyword>
<evidence type="ECO:0000256" key="1">
    <source>
        <dbReference type="ARBA" id="ARBA00022552"/>
    </source>
</evidence>
<dbReference type="GO" id="GO:0000179">
    <property type="term" value="F:rRNA (adenine-N6,N6-)-dimethyltransferase activity"/>
    <property type="evidence" value="ECO:0007669"/>
    <property type="project" value="UniProtKB-UniRule"/>
</dbReference>
<evidence type="ECO:0000256" key="7">
    <source>
        <dbReference type="RuleBase" id="RU362106"/>
    </source>
</evidence>
<dbReference type="InterPro" id="IPR020596">
    <property type="entry name" value="rRNA_Ade_Mease_Trfase_CS"/>
</dbReference>
<evidence type="ECO:0000256" key="2">
    <source>
        <dbReference type="ARBA" id="ARBA00022603"/>
    </source>
</evidence>
<evidence type="ECO:0000256" key="5">
    <source>
        <dbReference type="ARBA" id="ARBA00022884"/>
    </source>
</evidence>
<dbReference type="Proteomes" id="UP000037460">
    <property type="component" value="Unassembled WGS sequence"/>
</dbReference>
<reference evidence="10" key="1">
    <citation type="journal article" date="2015" name="PLoS Genet.">
        <title>Genome Sequence and Transcriptome Analyses of Chrysochromulina tobin: Metabolic Tools for Enhanced Algal Fitness in the Prominent Order Prymnesiales (Haptophyceae).</title>
        <authorList>
            <person name="Hovde B.T."/>
            <person name="Deodato C.R."/>
            <person name="Hunsperger H.M."/>
            <person name="Ryken S.A."/>
            <person name="Yost W."/>
            <person name="Jha R.K."/>
            <person name="Patterson J."/>
            <person name="Monnat R.J. Jr."/>
            <person name="Barlow S.B."/>
            <person name="Starkenburg S.R."/>
            <person name="Cattolico R.A."/>
        </authorList>
    </citation>
    <scope>NUCLEOTIDE SEQUENCE</scope>
    <source>
        <strain evidence="10">CCMP291</strain>
    </source>
</reference>
<dbReference type="PROSITE" id="PS51689">
    <property type="entry name" value="SAM_RNA_A_N6_MT"/>
    <property type="match status" value="1"/>
</dbReference>
<organism evidence="9 10">
    <name type="scientific">Chrysochromulina tobinii</name>
    <dbReference type="NCBI Taxonomy" id="1460289"/>
    <lineage>
        <taxon>Eukaryota</taxon>
        <taxon>Haptista</taxon>
        <taxon>Haptophyta</taxon>
        <taxon>Prymnesiophyceae</taxon>
        <taxon>Prymnesiales</taxon>
        <taxon>Chrysochromulinaceae</taxon>
        <taxon>Chrysochromulina</taxon>
    </lineage>
</organism>
<comment type="similarity">
    <text evidence="6 7">Belongs to the class I-like SAM-binding methyltransferase superfamily. rRNA adenine N(6)-methyltransferase family.</text>
</comment>
<keyword evidence="3 6" id="KW-0808">Transferase</keyword>
<dbReference type="NCBIfam" id="TIGR00755">
    <property type="entry name" value="ksgA"/>
    <property type="match status" value="1"/>
</dbReference>
<evidence type="ECO:0000256" key="3">
    <source>
        <dbReference type="ARBA" id="ARBA00022679"/>
    </source>
</evidence>